<gene>
    <name evidence="3" type="ORF">V8P97_05560</name>
</gene>
<dbReference type="InterPro" id="IPR005135">
    <property type="entry name" value="Endo/exonuclease/phosphatase"/>
</dbReference>
<accession>A0ABU8ZNW1</accession>
<keyword evidence="1" id="KW-0812">Transmembrane</keyword>
<name>A0ABU8ZNW1_9BIFI</name>
<keyword evidence="3" id="KW-0378">Hydrolase</keyword>
<keyword evidence="1" id="KW-0472">Membrane</keyword>
<feature type="transmembrane region" description="Helical" evidence="1">
    <location>
        <begin position="12"/>
        <end position="36"/>
    </location>
</feature>
<feature type="domain" description="Endonuclease/exonuclease/phosphatase" evidence="2">
    <location>
        <begin position="121"/>
        <end position="331"/>
    </location>
</feature>
<dbReference type="GO" id="GO:0004519">
    <property type="term" value="F:endonuclease activity"/>
    <property type="evidence" value="ECO:0007669"/>
    <property type="project" value="UniProtKB-KW"/>
</dbReference>
<organism evidence="3 4">
    <name type="scientific">Bifidobacterium favimelis</name>
    <dbReference type="NCBI Taxonomy" id="3122979"/>
    <lineage>
        <taxon>Bacteria</taxon>
        <taxon>Bacillati</taxon>
        <taxon>Actinomycetota</taxon>
        <taxon>Actinomycetes</taxon>
        <taxon>Bifidobacteriales</taxon>
        <taxon>Bifidobacteriaceae</taxon>
        <taxon>Bifidobacterium</taxon>
    </lineage>
</organism>
<dbReference type="Gene3D" id="3.60.10.10">
    <property type="entry name" value="Endonuclease/exonuclease/phosphatase"/>
    <property type="match status" value="1"/>
</dbReference>
<keyword evidence="1" id="KW-1133">Transmembrane helix</keyword>
<dbReference type="InterPro" id="IPR036691">
    <property type="entry name" value="Endo/exonu/phosph_ase_sf"/>
</dbReference>
<dbReference type="RefSeq" id="WP_340469494.1">
    <property type="nucleotide sequence ID" value="NZ_JBANBB010000001.1"/>
</dbReference>
<comment type="caution">
    <text evidence="3">The sequence shown here is derived from an EMBL/GenBank/DDBJ whole genome shotgun (WGS) entry which is preliminary data.</text>
</comment>
<keyword evidence="3" id="KW-0255">Endonuclease</keyword>
<proteinExistence type="predicted"/>
<keyword evidence="4" id="KW-1185">Reference proteome</keyword>
<keyword evidence="3" id="KW-0540">Nuclease</keyword>
<feature type="transmembrane region" description="Helical" evidence="1">
    <location>
        <begin position="74"/>
        <end position="92"/>
    </location>
</feature>
<reference evidence="3 4" key="1">
    <citation type="submission" date="2024-02" db="EMBL/GenBank/DDBJ databases">
        <title>Bifidobacterium honeyensis sp. nov., isolated from the comb honey.</title>
        <authorList>
            <person name="Liu W."/>
            <person name="Li Y."/>
        </authorList>
    </citation>
    <scope>NUCLEOTIDE SEQUENCE [LARGE SCALE GENOMIC DNA]</scope>
    <source>
        <strain evidence="3 4">IMAU50988</strain>
    </source>
</reference>
<sequence>MARFRQSFLVRTVFGLLARVLALLVVLDLLACLVPVDFSSIPYLSVLVAGTPWFILVGLLALVLALLSSKWFTALLMIICLAVNISWQYPFYSGEGDLPDRALKAVMAESPDRADDTARVMTMNVYKGRADADAIVKAVRDNRVEVLALQETTAPFLDRLHQAGILKYLPYEQTASADKKYGNGLWTAAPMESPAKDDVNSVASQMPAGYIPFSGGRTRVRFVSVHTTSPTKGYWSMWKRSLGEVGNLKGHQDTRYVLLGDFNATWDHAPFRDLLGERFQDAARQAGHGMTPTWPADRTGVPRLVALDHIVVDKGIQAGQLKTLKIDGSDHAALLGTLVVD</sequence>
<dbReference type="EMBL" id="JBANBB010000001">
    <property type="protein sequence ID" value="MEK0306928.1"/>
    <property type="molecule type" value="Genomic_DNA"/>
</dbReference>
<evidence type="ECO:0000256" key="1">
    <source>
        <dbReference type="SAM" id="Phobius"/>
    </source>
</evidence>
<evidence type="ECO:0000259" key="2">
    <source>
        <dbReference type="Pfam" id="PF03372"/>
    </source>
</evidence>
<evidence type="ECO:0000313" key="3">
    <source>
        <dbReference type="EMBL" id="MEK0306928.1"/>
    </source>
</evidence>
<protein>
    <submittedName>
        <fullName evidence="3">Endonuclease/exonuclease/phosphatase family protein</fullName>
    </submittedName>
</protein>
<dbReference type="Proteomes" id="UP001373159">
    <property type="component" value="Unassembled WGS sequence"/>
</dbReference>
<feature type="transmembrane region" description="Helical" evidence="1">
    <location>
        <begin position="42"/>
        <end position="67"/>
    </location>
</feature>
<dbReference type="Pfam" id="PF03372">
    <property type="entry name" value="Exo_endo_phos"/>
    <property type="match status" value="1"/>
</dbReference>
<dbReference type="SUPFAM" id="SSF56219">
    <property type="entry name" value="DNase I-like"/>
    <property type="match status" value="1"/>
</dbReference>
<evidence type="ECO:0000313" key="4">
    <source>
        <dbReference type="Proteomes" id="UP001373159"/>
    </source>
</evidence>